<dbReference type="GO" id="GO:0016491">
    <property type="term" value="F:oxidoreductase activity"/>
    <property type="evidence" value="ECO:0007669"/>
    <property type="project" value="UniProtKB-KW"/>
</dbReference>
<dbReference type="AlphaFoldDB" id="A0A3D9HL65"/>
<sequence length="267" mass="29569">MKRTEYKTALVTGAASGLGWEFSKILAKNNFNLVLIDINIHKLHEAKKLIERKHTVKVITLVKDLSRPNISEEIFKDINTIDILINNAGFGVFGHFVNTSWKSESKMLDLHIKTTTELTKKALEIMTEQGYGKILNVASMAAFQPGPLMSIYYASKAYILSFSLAIANELKGTGVTVTALCPGQTKTNFQKVVSASSSPNKIKFNMSDAKTVASYGYAALIKGKAIAIPGFLNRFLALLTRFIPRNTVTAIVRKIQEKNRSKIILQK</sequence>
<dbReference type="GO" id="GO:0016020">
    <property type="term" value="C:membrane"/>
    <property type="evidence" value="ECO:0007669"/>
    <property type="project" value="TreeGrafter"/>
</dbReference>
<evidence type="ECO:0000313" key="5">
    <source>
        <dbReference type="Proteomes" id="UP000256629"/>
    </source>
</evidence>
<comment type="caution">
    <text evidence="4">The sequence shown here is derived from an EMBL/GenBank/DDBJ whole genome shotgun (WGS) entry which is preliminary data.</text>
</comment>
<comment type="similarity">
    <text evidence="1 3">Belongs to the short-chain dehydrogenases/reductases (SDR) family.</text>
</comment>
<evidence type="ECO:0000313" key="4">
    <source>
        <dbReference type="EMBL" id="RED50155.1"/>
    </source>
</evidence>
<dbReference type="PIRSF" id="PIRSF000126">
    <property type="entry name" value="11-beta-HSD1"/>
    <property type="match status" value="1"/>
</dbReference>
<dbReference type="Pfam" id="PF00106">
    <property type="entry name" value="adh_short"/>
    <property type="match status" value="1"/>
</dbReference>
<dbReference type="OrthoDB" id="9808814at2"/>
<dbReference type="Proteomes" id="UP000256629">
    <property type="component" value="Unassembled WGS sequence"/>
</dbReference>
<gene>
    <name evidence="4" type="ORF">DFQ02_101178</name>
</gene>
<dbReference type="InterPro" id="IPR036291">
    <property type="entry name" value="NAD(P)-bd_dom_sf"/>
</dbReference>
<dbReference type="PANTHER" id="PTHR44196:SF2">
    <property type="entry name" value="SHORT-CHAIN DEHYDROGENASE-RELATED"/>
    <property type="match status" value="1"/>
</dbReference>
<dbReference type="PRINTS" id="PR00080">
    <property type="entry name" value="SDRFAMILY"/>
</dbReference>
<evidence type="ECO:0008006" key="6">
    <source>
        <dbReference type="Google" id="ProtNLM"/>
    </source>
</evidence>
<dbReference type="PRINTS" id="PR00081">
    <property type="entry name" value="GDHRDH"/>
</dbReference>
<accession>A0A3D9HL65</accession>
<dbReference type="PANTHER" id="PTHR44196">
    <property type="entry name" value="DEHYDROGENASE/REDUCTASE SDR FAMILY MEMBER 7B"/>
    <property type="match status" value="1"/>
</dbReference>
<evidence type="ECO:0000256" key="1">
    <source>
        <dbReference type="ARBA" id="ARBA00006484"/>
    </source>
</evidence>
<protein>
    <recommendedName>
        <fullName evidence="6">Short-subunit dehydrogenase</fullName>
    </recommendedName>
</protein>
<evidence type="ECO:0000256" key="3">
    <source>
        <dbReference type="RuleBase" id="RU000363"/>
    </source>
</evidence>
<dbReference type="InterPro" id="IPR002347">
    <property type="entry name" value="SDR_fam"/>
</dbReference>
<name>A0A3D9HL65_9FLAO</name>
<dbReference type="CDD" id="cd05233">
    <property type="entry name" value="SDR_c"/>
    <property type="match status" value="1"/>
</dbReference>
<keyword evidence="2" id="KW-0560">Oxidoreductase</keyword>
<proteinExistence type="inferred from homology"/>
<reference evidence="4 5" key="1">
    <citation type="submission" date="2018-07" db="EMBL/GenBank/DDBJ databases">
        <title>Genomic Encyclopedia of Type Strains, Phase III (KMG-III): the genomes of soil and plant-associated and newly described type strains.</title>
        <authorList>
            <person name="Whitman W."/>
        </authorList>
    </citation>
    <scope>NUCLEOTIDE SEQUENCE [LARGE SCALE GENOMIC DNA]</scope>
    <source>
        <strain evidence="4 5">CECT 8487</strain>
    </source>
</reference>
<dbReference type="Gene3D" id="3.40.50.720">
    <property type="entry name" value="NAD(P)-binding Rossmann-like Domain"/>
    <property type="match status" value="1"/>
</dbReference>
<dbReference type="RefSeq" id="WP_116039108.1">
    <property type="nucleotide sequence ID" value="NZ_QRDX01000001.1"/>
</dbReference>
<keyword evidence="5" id="KW-1185">Reference proteome</keyword>
<evidence type="ECO:0000256" key="2">
    <source>
        <dbReference type="ARBA" id="ARBA00023002"/>
    </source>
</evidence>
<dbReference type="SUPFAM" id="SSF51735">
    <property type="entry name" value="NAD(P)-binding Rossmann-fold domains"/>
    <property type="match status" value="1"/>
</dbReference>
<dbReference type="EMBL" id="QRDX01000001">
    <property type="protein sequence ID" value="RED50155.1"/>
    <property type="molecule type" value="Genomic_DNA"/>
</dbReference>
<organism evidence="4 5">
    <name type="scientific">Seonamhaeicola aphaedonensis</name>
    <dbReference type="NCBI Taxonomy" id="1461338"/>
    <lineage>
        <taxon>Bacteria</taxon>
        <taxon>Pseudomonadati</taxon>
        <taxon>Bacteroidota</taxon>
        <taxon>Flavobacteriia</taxon>
        <taxon>Flavobacteriales</taxon>
        <taxon>Flavobacteriaceae</taxon>
    </lineage>
</organism>